<accession>A0A8J7U741</accession>
<evidence type="ECO:0000256" key="2">
    <source>
        <dbReference type="SAM" id="SignalP"/>
    </source>
</evidence>
<dbReference type="RefSeq" id="WP_207860995.1">
    <property type="nucleotide sequence ID" value="NZ_JAFREP010000021.1"/>
</dbReference>
<name>A0A8J7U741_9BACT</name>
<feature type="signal peptide" evidence="2">
    <location>
        <begin position="1"/>
        <end position="20"/>
    </location>
</feature>
<feature type="region of interest" description="Disordered" evidence="1">
    <location>
        <begin position="54"/>
        <end position="74"/>
    </location>
</feature>
<evidence type="ECO:0000313" key="4">
    <source>
        <dbReference type="Proteomes" id="UP000664417"/>
    </source>
</evidence>
<keyword evidence="4" id="KW-1185">Reference proteome</keyword>
<gene>
    <name evidence="3" type="ORF">J3U88_21260</name>
</gene>
<feature type="chain" id="PRO_5035204003" evidence="2">
    <location>
        <begin position="21"/>
        <end position="128"/>
    </location>
</feature>
<protein>
    <submittedName>
        <fullName evidence="3">Uncharacterized protein</fullName>
    </submittedName>
</protein>
<comment type="caution">
    <text evidence="3">The sequence shown here is derived from an EMBL/GenBank/DDBJ whole genome shotgun (WGS) entry which is preliminary data.</text>
</comment>
<evidence type="ECO:0000313" key="3">
    <source>
        <dbReference type="EMBL" id="MBO1321021.1"/>
    </source>
</evidence>
<reference evidence="3" key="1">
    <citation type="submission" date="2021-03" db="EMBL/GenBank/DDBJ databases">
        <authorList>
            <person name="Wang G."/>
        </authorList>
    </citation>
    <scope>NUCLEOTIDE SEQUENCE</scope>
    <source>
        <strain evidence="3">KCTC 12899</strain>
    </source>
</reference>
<dbReference type="AlphaFoldDB" id="A0A8J7U741"/>
<evidence type="ECO:0000256" key="1">
    <source>
        <dbReference type="SAM" id="MobiDB-lite"/>
    </source>
</evidence>
<keyword evidence="2" id="KW-0732">Signal</keyword>
<dbReference type="Proteomes" id="UP000664417">
    <property type="component" value="Unassembled WGS sequence"/>
</dbReference>
<dbReference type="EMBL" id="JAFREP010000021">
    <property type="protein sequence ID" value="MBO1321021.1"/>
    <property type="molecule type" value="Genomic_DNA"/>
</dbReference>
<sequence length="128" mass="14179">MLRNVLFLFVFVLFTPFALSQEAPPEWPDNPGGGDVGKMYSPNLDHGIDIEWPNNPGGGEGTLVNPIVSTQTPLDGSIQESSAFETFLNEYTQNNPEADIFAINQLSNCKNENIIRLVLSIQQQKNKN</sequence>
<organism evidence="3 4">
    <name type="scientific">Acanthopleuribacter pedis</name>
    <dbReference type="NCBI Taxonomy" id="442870"/>
    <lineage>
        <taxon>Bacteria</taxon>
        <taxon>Pseudomonadati</taxon>
        <taxon>Acidobacteriota</taxon>
        <taxon>Holophagae</taxon>
        <taxon>Acanthopleuribacterales</taxon>
        <taxon>Acanthopleuribacteraceae</taxon>
        <taxon>Acanthopleuribacter</taxon>
    </lineage>
</organism>
<proteinExistence type="predicted"/>